<accession>W8W229</accession>
<evidence type="ECO:0000313" key="2">
    <source>
        <dbReference type="Proteomes" id="UP000097612"/>
    </source>
</evidence>
<reference evidence="1 2" key="1">
    <citation type="journal article" date="2013" name="Arch. Virol.">
        <title>Complete genome sequence of invertebrate iridovirus IIV-25 isolated from a blackfly larva.</title>
        <authorList>
            <person name="Piegu B."/>
            <person name="Guizard S."/>
            <person name="Spears T."/>
            <person name="Cruaud C."/>
            <person name="Couloux A."/>
            <person name="Bideshi D.K."/>
            <person name="Federici B.A."/>
            <person name="Bigot Y."/>
        </authorList>
    </citation>
    <scope>NUCLEOTIDE SEQUENCE [LARGE SCALE GENOMIC DNA]</scope>
</reference>
<dbReference type="Proteomes" id="UP000097612">
    <property type="component" value="Segment"/>
</dbReference>
<dbReference type="RefSeq" id="YP_009010626.1">
    <property type="nucleotide sequence ID" value="NC_023613.1"/>
</dbReference>
<dbReference type="InterPro" id="IPR045409">
    <property type="entry name" value="DUF5891"/>
</dbReference>
<dbReference type="KEGG" id="vg:18501465"/>
<protein>
    <submittedName>
        <fullName evidence="1">Uncharacterized protein</fullName>
    </submittedName>
</protein>
<name>W8W229_9VIRU</name>
<evidence type="ECO:0000313" key="1">
    <source>
        <dbReference type="EMBL" id="CCV02111.1"/>
    </source>
</evidence>
<dbReference type="OrthoDB" id="12549at10239"/>
<dbReference type="EMBL" id="HF920635">
    <property type="protein sequence ID" value="CCV02111.1"/>
    <property type="molecule type" value="Genomic_DNA"/>
</dbReference>
<keyword evidence="2" id="KW-1185">Reference proteome</keyword>
<dbReference type="GeneID" id="18501465"/>
<organism evidence="1 2">
    <name type="scientific">Invertebrate iridovirus 25</name>
    <dbReference type="NCBI Taxonomy" id="1301280"/>
    <lineage>
        <taxon>Viruses</taxon>
        <taxon>Varidnaviria</taxon>
        <taxon>Bamfordvirae</taxon>
        <taxon>Nucleocytoviricota</taxon>
        <taxon>Megaviricetes</taxon>
        <taxon>Pimascovirales</taxon>
        <taxon>Pimascovirales incertae sedis</taxon>
        <taxon>Iridoviridae</taxon>
        <taxon>Betairidovirinae</taxon>
        <taxon>Chloriridovirus</taxon>
        <taxon>Chloriridovirus simulium2</taxon>
    </lineage>
</organism>
<proteinExistence type="predicted"/>
<dbReference type="Pfam" id="PF19241">
    <property type="entry name" value="DUF5891"/>
    <property type="match status" value="1"/>
</dbReference>
<gene>
    <name evidence="1" type="primary">093R</name>
    <name evidence="1" type="ORF">IIV25_093R</name>
</gene>
<sequence>MDTQDKLNLVESNHSEEEDVANNIVSNTTSNFIDKIASKTVNTELLESIKNFMDDLSTVTTSDNFKDYHTIVKRIDKTKVKAYHNLVKGFTTFFSVNSTILTDDGNFDELVEPNISYSTDSGSFSFNLQEVFHIAEEADQDVIKDHLNHIWNILEGGNNSPEEKYIDKIFRDLKSRFSPDLTREEQMMIAKDLFSDFQKQDLDISVVVKVACQKARELLLKNGADNSSQTMVLIEAVEEIDINNFNMIQFMGLVGKVGTLFSDGENNPLSGLLSSVFDGNNLIEGITLEDNTEGGDEDH</sequence>